<feature type="coiled-coil region" evidence="8">
    <location>
        <begin position="260"/>
        <end position="304"/>
    </location>
</feature>
<evidence type="ECO:0000313" key="11">
    <source>
        <dbReference type="Proteomes" id="UP000433883"/>
    </source>
</evidence>
<evidence type="ECO:0000256" key="5">
    <source>
        <dbReference type="ARBA" id="ARBA00022776"/>
    </source>
</evidence>
<dbReference type="PANTHER" id="PTHR23168:SF0">
    <property type="entry name" value="MITOTIC SPINDLE ASSEMBLY CHECKPOINT PROTEIN MAD1"/>
    <property type="match status" value="1"/>
</dbReference>
<dbReference type="GO" id="GO:0051315">
    <property type="term" value="P:attachment of mitotic spindle microtubules to kinetochore"/>
    <property type="evidence" value="ECO:0007669"/>
    <property type="project" value="TreeGrafter"/>
</dbReference>
<feature type="region of interest" description="Disordered" evidence="9">
    <location>
        <begin position="457"/>
        <end position="493"/>
    </location>
</feature>
<sequence>MATARNQPTFNFLTGEEVPNVSRTPELSKSRMRPSHSDYREHQLLPQGLPTEDLHARIRTLEYEVATLKQEKEVASIQHDQDIRELQTRAESDHKRSVKFEGENTATKNRYNLLSKESQDKQAQLTNEKLDLERRLRTVTGQKSTLEEERDEALEQLSNLERESERNMNELESRHQTLQTSFDQLRAEFETQSSSLQNAQRKLVQREAEVQELDSEVSKLKSRGGDAETEIIKRQLSEQVTQNKRLDRTNKSQLAELTESRKLQKSVEIVEEEKRALESKVRMMDSIQTELAQAELRAQVLDEEKCAWMAFLENQGESSEVQFDSPEDMARAFVQQQIENASLVERLGAVQPDLMSKDETIRELEELRLKLQAELQEAKTSLVATSDTKAKSRLERQKTLAVKETEYLRAQLKAMDDEEKEFHPERYAEETAKKIQGLQDLVDEYRREVDTMHAALTALEKEKETSPPSTPLPSRKRGLEDPVDERQGELLRKNRKLQNDFTQLRTKYDVLKNEARVQSKQIESLKTSTSRARILELRDNPTATANAIKQSTLTALQAENETLQAQLAGKLPTSGLEDEYLVPRASLQTLNLKLTSLNTTLATKEKFQTRLRAIFSAKAHEFREAVFSLLGWKLEFQPNGRVKATSMFHPGTVNEEEGEEGNFIVFDGENATMKVSGGTDSAFAREIRGLIDFWVDGRGQVPCFLAAMTLEFYDRYGIVEEDVRQRARV</sequence>
<accession>A0A8H3UEH9</accession>
<dbReference type="AlphaFoldDB" id="A0A8H3UEH9"/>
<dbReference type="GO" id="GO:0007094">
    <property type="term" value="P:mitotic spindle assembly checkpoint signaling"/>
    <property type="evidence" value="ECO:0007669"/>
    <property type="project" value="InterPro"/>
</dbReference>
<evidence type="ECO:0000256" key="7">
    <source>
        <dbReference type="ARBA" id="ARBA00023306"/>
    </source>
</evidence>
<feature type="region of interest" description="Disordered" evidence="9">
    <location>
        <begin position="1"/>
        <end position="48"/>
    </location>
</feature>
<keyword evidence="7" id="KW-0131">Cell cycle</keyword>
<dbReference type="SUPFAM" id="SSF75704">
    <property type="entry name" value="Mitotic arrest deficient-like 1, Mad1"/>
    <property type="match status" value="1"/>
</dbReference>
<comment type="subcellular location">
    <subcellularLocation>
        <location evidence="1">Nucleus</location>
    </subcellularLocation>
</comment>
<dbReference type="GO" id="GO:0051301">
    <property type="term" value="P:cell division"/>
    <property type="evidence" value="ECO:0007669"/>
    <property type="project" value="UniProtKB-KW"/>
</dbReference>
<evidence type="ECO:0000256" key="6">
    <source>
        <dbReference type="ARBA" id="ARBA00023242"/>
    </source>
</evidence>
<organism evidence="10 11">
    <name type="scientific">Venturia inaequalis</name>
    <name type="common">Apple scab fungus</name>
    <dbReference type="NCBI Taxonomy" id="5025"/>
    <lineage>
        <taxon>Eukaryota</taxon>
        <taxon>Fungi</taxon>
        <taxon>Dikarya</taxon>
        <taxon>Ascomycota</taxon>
        <taxon>Pezizomycotina</taxon>
        <taxon>Dothideomycetes</taxon>
        <taxon>Pleosporomycetidae</taxon>
        <taxon>Venturiales</taxon>
        <taxon>Venturiaceae</taxon>
        <taxon>Venturia</taxon>
    </lineage>
</organism>
<comment type="similarity">
    <text evidence="2">Belongs to the MAD1 family.</text>
</comment>
<evidence type="ECO:0000256" key="2">
    <source>
        <dbReference type="ARBA" id="ARBA00008029"/>
    </source>
</evidence>
<dbReference type="Gene3D" id="1.20.5.340">
    <property type="match status" value="1"/>
</dbReference>
<keyword evidence="8" id="KW-0175">Coiled coil</keyword>
<evidence type="ECO:0000256" key="4">
    <source>
        <dbReference type="ARBA" id="ARBA00022618"/>
    </source>
</evidence>
<dbReference type="GO" id="GO:0005635">
    <property type="term" value="C:nuclear envelope"/>
    <property type="evidence" value="ECO:0007669"/>
    <property type="project" value="TreeGrafter"/>
</dbReference>
<protein>
    <recommendedName>
        <fullName evidence="3">Spindle assembly checkpoint component MAD1</fullName>
    </recommendedName>
</protein>
<dbReference type="GO" id="GO:0072686">
    <property type="term" value="C:mitotic spindle"/>
    <property type="evidence" value="ECO:0007669"/>
    <property type="project" value="TreeGrafter"/>
</dbReference>
<dbReference type="Gene3D" id="6.10.250.90">
    <property type="match status" value="1"/>
</dbReference>
<evidence type="ECO:0000256" key="3">
    <source>
        <dbReference type="ARBA" id="ARBA00022019"/>
    </source>
</evidence>
<gene>
    <name evidence="10" type="ORF">BLS_005993</name>
</gene>
<dbReference type="EMBL" id="WNWQ01000427">
    <property type="protein sequence ID" value="KAE9968143.1"/>
    <property type="molecule type" value="Genomic_DNA"/>
</dbReference>
<feature type="compositionally biased region" description="Basic and acidic residues" evidence="9">
    <location>
        <begin position="477"/>
        <end position="492"/>
    </location>
</feature>
<keyword evidence="6" id="KW-0539">Nucleus</keyword>
<dbReference type="PANTHER" id="PTHR23168">
    <property type="entry name" value="MITOTIC SPINDLE ASSEMBLY CHECKPOINT PROTEIN MAD1 MITOTIC ARREST DEFICIENT-LIKE PROTEIN 1"/>
    <property type="match status" value="1"/>
</dbReference>
<feature type="coiled-coil region" evidence="8">
    <location>
        <begin position="354"/>
        <end position="381"/>
    </location>
</feature>
<dbReference type="Proteomes" id="UP000433883">
    <property type="component" value="Unassembled WGS sequence"/>
</dbReference>
<dbReference type="Pfam" id="PF05557">
    <property type="entry name" value="MAD"/>
    <property type="match status" value="1"/>
</dbReference>
<proteinExistence type="inferred from homology"/>
<feature type="compositionally biased region" description="Polar residues" evidence="9">
    <location>
        <begin position="1"/>
        <end position="12"/>
    </location>
</feature>
<name>A0A8H3UEH9_VENIN</name>
<dbReference type="InterPro" id="IPR008672">
    <property type="entry name" value="Mad1"/>
</dbReference>
<keyword evidence="4" id="KW-0132">Cell division</keyword>
<dbReference type="GO" id="GO:0000776">
    <property type="term" value="C:kinetochore"/>
    <property type="evidence" value="ECO:0007669"/>
    <property type="project" value="TreeGrafter"/>
</dbReference>
<keyword evidence="5" id="KW-0498">Mitosis</keyword>
<evidence type="ECO:0000313" key="10">
    <source>
        <dbReference type="EMBL" id="KAE9968143.1"/>
    </source>
</evidence>
<feature type="coiled-coil region" evidence="8">
    <location>
        <begin position="115"/>
        <end position="223"/>
    </location>
</feature>
<feature type="coiled-coil region" evidence="8">
    <location>
        <begin position="51"/>
        <end position="78"/>
    </location>
</feature>
<dbReference type="Gene3D" id="1.20.5.170">
    <property type="match status" value="1"/>
</dbReference>
<dbReference type="Gene3D" id="3.30.457.60">
    <property type="match status" value="1"/>
</dbReference>
<evidence type="ECO:0000256" key="9">
    <source>
        <dbReference type="SAM" id="MobiDB-lite"/>
    </source>
</evidence>
<evidence type="ECO:0000256" key="1">
    <source>
        <dbReference type="ARBA" id="ARBA00004123"/>
    </source>
</evidence>
<evidence type="ECO:0000256" key="8">
    <source>
        <dbReference type="SAM" id="Coils"/>
    </source>
</evidence>
<reference evidence="10 11" key="1">
    <citation type="submission" date="2019-11" db="EMBL/GenBank/DDBJ databases">
        <title>Venturia inaequalis Genome Resource.</title>
        <authorList>
            <person name="Lichtner F.J."/>
        </authorList>
    </citation>
    <scope>NUCLEOTIDE SEQUENCE [LARGE SCALE GENOMIC DNA]</scope>
    <source>
        <strain evidence="10">Bline_iso_100314</strain>
    </source>
</reference>
<comment type="caution">
    <text evidence="10">The sequence shown here is derived from an EMBL/GenBank/DDBJ whole genome shotgun (WGS) entry which is preliminary data.</text>
</comment>